<evidence type="ECO:0000259" key="5">
    <source>
        <dbReference type="Pfam" id="PF02782"/>
    </source>
</evidence>
<evidence type="ECO:0000313" key="6">
    <source>
        <dbReference type="Ensembl" id="ENSSSCP00000004141.5"/>
    </source>
</evidence>
<evidence type="ECO:0000256" key="3">
    <source>
        <dbReference type="ARBA" id="ARBA00022777"/>
    </source>
</evidence>
<reference evidence="6" key="2">
    <citation type="journal article" date="2020" name="Gigascience">
        <title>An improved pig reference genome sequence to enable pig genetics and genomics research.</title>
        <authorList>
            <person name="Warr A."/>
            <person name="Affara N."/>
            <person name="Aken B."/>
            <person name="Beiki H."/>
            <person name="Bickhart D.M."/>
            <person name="Billis K."/>
            <person name="Chow W."/>
            <person name="Eory L."/>
            <person name="Finlayson H.A."/>
            <person name="Flicek P."/>
            <person name="Giron C.G."/>
            <person name="Griffin D.K."/>
            <person name="Hall R."/>
            <person name="Hannum G."/>
            <person name="Hourlier T."/>
            <person name="Howe K."/>
            <person name="Hume D.A."/>
            <person name="Izuogu O."/>
            <person name="Kim K."/>
            <person name="Koren S."/>
            <person name="Liu H."/>
            <person name="Manchanda N."/>
            <person name="Martin F.J."/>
            <person name="Nonneman D.J."/>
            <person name="O'Connor R.E."/>
            <person name="Phillippy A.M."/>
            <person name="Rohrer G.A."/>
            <person name="Rosen B.D."/>
            <person name="Rund L.A."/>
            <person name="Sargent C.A."/>
            <person name="Schook L.B."/>
            <person name="Schroeder S.G."/>
            <person name="Schwartz A.S."/>
            <person name="Skinner B.M."/>
            <person name="Talbot R."/>
            <person name="Tseng E."/>
            <person name="Tuggle C.K."/>
            <person name="Watson M."/>
            <person name="Smith T.P.L."/>
            <person name="Archibald A.L."/>
        </authorList>
    </citation>
    <scope>NUCLEOTIDE SEQUENCE [LARGE SCALE GENOMIC DNA]</scope>
    <source>
        <strain evidence="6">Duroc</strain>
    </source>
</reference>
<dbReference type="Pfam" id="PF02782">
    <property type="entry name" value="FGGY_C"/>
    <property type="match status" value="1"/>
</dbReference>
<evidence type="ECO:0000259" key="4">
    <source>
        <dbReference type="Pfam" id="PF00370"/>
    </source>
</evidence>
<accession>F1S7A9</accession>
<dbReference type="Proteomes" id="UP000008227">
    <property type="component" value="Chromosome 6"/>
</dbReference>
<sequence length="466" mass="50293">MAVPRGDREPGSYYVGVDVGTGSVRAALVDQRGTLVAFADQPVNQWEPQFNHHEQSSEDIWAACCVVTKNLRETCWDKAGHFFDLPDFLSWKATGVPARSLCSLVCKWTYSAEKGWDDSFWKVIGLEDLIANNYNKIGNKVLPPGASLGSGLTPEAAKDLGLPAGIAVAASLIDAHAGGLGVIGADVRGHGLACEGQPVTSRLAVICGTSSCHMGISKNPIFVPGVWGPYFSAMVPGFWLNEGGQSVTGKLIDHMVQGHAVFPELQAKATARCQSVYAYLNSHLDLIKKTQPVGFLTVDLHVWPDFHGNRSPLADLTLKGMVSNSHKHSTSFTVATMLMLASVFPFKFGTRLIIEAMETAGHSISTLFLCGGLSKNPLFVQMHADITGMPVVLSQEVESVLVGAAILGACASGDFASVQEAMARMSKVGKVVFPRCEDKRYYDKKYQVFLKLVEHQKEYAAIMKGD</sequence>
<gene>
    <name evidence="6 8" type="primary">FGGY</name>
</gene>
<dbReference type="NCBIfam" id="TIGR01315">
    <property type="entry name" value="5C_CHO_kinase"/>
    <property type="match status" value="1"/>
</dbReference>
<dbReference type="GO" id="GO:0016773">
    <property type="term" value="F:phosphotransferase activity, alcohol group as acceptor"/>
    <property type="evidence" value="ECO:0007669"/>
    <property type="project" value="InterPro"/>
</dbReference>
<dbReference type="VGNC" id="VGNC:97059">
    <property type="gene designation" value="FGGY"/>
</dbReference>
<protein>
    <submittedName>
        <fullName evidence="6">FGGY carbohydrate kinase domain containing</fullName>
    </submittedName>
</protein>
<dbReference type="ExpressionAtlas" id="F1S7A9">
    <property type="expression patterns" value="baseline and differential"/>
</dbReference>
<evidence type="ECO:0000256" key="2">
    <source>
        <dbReference type="ARBA" id="ARBA00022679"/>
    </source>
</evidence>
<organism evidence="6 7">
    <name type="scientific">Sus scrofa</name>
    <name type="common">Pig</name>
    <dbReference type="NCBI Taxonomy" id="9823"/>
    <lineage>
        <taxon>Eukaryota</taxon>
        <taxon>Metazoa</taxon>
        <taxon>Chordata</taxon>
        <taxon>Craniata</taxon>
        <taxon>Vertebrata</taxon>
        <taxon>Euteleostomi</taxon>
        <taxon>Mammalia</taxon>
        <taxon>Eutheria</taxon>
        <taxon>Laurasiatheria</taxon>
        <taxon>Artiodactyla</taxon>
        <taxon>Suina</taxon>
        <taxon>Suidae</taxon>
        <taxon>Sus</taxon>
    </lineage>
</organism>
<feature type="domain" description="Carbohydrate kinase FGGY C-terminal" evidence="5">
    <location>
        <begin position="203"/>
        <end position="411"/>
    </location>
</feature>
<reference evidence="6" key="4">
    <citation type="submission" date="2025-09" db="UniProtKB">
        <authorList>
            <consortium name="Ensembl"/>
        </authorList>
    </citation>
    <scope>IDENTIFICATION</scope>
</reference>
<dbReference type="AlphaFoldDB" id="F1S7A9"/>
<evidence type="ECO:0007829" key="9">
    <source>
        <dbReference type="PeptideAtlas" id="F1S7A9"/>
    </source>
</evidence>
<dbReference type="Gene3D" id="3.30.420.40">
    <property type="match status" value="3"/>
</dbReference>
<dbReference type="InterPro" id="IPR006003">
    <property type="entry name" value="FGGY_RbtK-like"/>
</dbReference>
<dbReference type="Bgee" id="ENSSSCG00000003828">
    <property type="expression patterns" value="Expressed in right lobe of liver and 42 other cell types or tissues"/>
</dbReference>
<dbReference type="PIRSF" id="PIRSF000538">
    <property type="entry name" value="GlpK"/>
    <property type="match status" value="1"/>
</dbReference>
<dbReference type="GeneTree" id="ENSGT01000000214434"/>
<keyword evidence="7" id="KW-1185">Reference proteome</keyword>
<dbReference type="Ensembl" id="ENSSSCT00000004236.5">
    <property type="protein sequence ID" value="ENSSSCP00000004141.5"/>
    <property type="gene ID" value="ENSSSCG00000003828.5"/>
</dbReference>
<dbReference type="PANTHER" id="PTHR43435:SF4">
    <property type="entry name" value="FGGY CARBOHYDRATE KINASE DOMAIN-CONTAINING PROTEIN"/>
    <property type="match status" value="1"/>
</dbReference>
<keyword evidence="2" id="KW-0808">Transferase</keyword>
<keyword evidence="9" id="KW-1267">Proteomics identification</keyword>
<proteinExistence type="evidence at protein level"/>
<dbReference type="HOGENOM" id="CLU_2072400_0_0_1"/>
<name>F1S7A9_PIG</name>
<dbReference type="InterPro" id="IPR000577">
    <property type="entry name" value="Carb_kinase_FGGY"/>
</dbReference>
<dbReference type="GO" id="GO:0016301">
    <property type="term" value="F:kinase activity"/>
    <property type="evidence" value="ECO:0007669"/>
    <property type="project" value="UniProtKB-KW"/>
</dbReference>
<evidence type="ECO:0000256" key="1">
    <source>
        <dbReference type="ARBA" id="ARBA00009156"/>
    </source>
</evidence>
<dbReference type="PaxDb" id="9823-ENSSSCP00000004141"/>
<evidence type="ECO:0000313" key="8">
    <source>
        <dbReference type="VGNC" id="VGNC:97059"/>
    </source>
</evidence>
<reference evidence="6" key="3">
    <citation type="submission" date="2025-08" db="UniProtKB">
        <authorList>
            <consortium name="Ensembl"/>
        </authorList>
    </citation>
    <scope>IDENTIFICATION</scope>
</reference>
<dbReference type="Pfam" id="PF00370">
    <property type="entry name" value="FGGY_N"/>
    <property type="match status" value="1"/>
</dbReference>
<comment type="similarity">
    <text evidence="1">Belongs to the FGGY kinase family.</text>
</comment>
<dbReference type="SUPFAM" id="SSF53067">
    <property type="entry name" value="Actin-like ATPase domain"/>
    <property type="match status" value="2"/>
</dbReference>
<feature type="domain" description="Carbohydrate kinase FGGY N-terminal" evidence="4">
    <location>
        <begin position="13"/>
        <end position="71"/>
    </location>
</feature>
<dbReference type="InterPro" id="IPR018485">
    <property type="entry name" value="FGGY_C"/>
</dbReference>
<keyword evidence="3" id="KW-0418">Kinase</keyword>
<reference evidence="7" key="1">
    <citation type="submission" date="2009-11" db="EMBL/GenBank/DDBJ databases">
        <authorList>
            <consortium name="Porcine genome sequencing project"/>
        </authorList>
    </citation>
    <scope>NUCLEOTIDE SEQUENCE [LARGE SCALE GENOMIC DNA]</scope>
    <source>
        <strain evidence="7">Duroc</strain>
    </source>
</reference>
<dbReference type="InterPro" id="IPR043129">
    <property type="entry name" value="ATPase_NBD"/>
</dbReference>
<dbReference type="PANTHER" id="PTHR43435">
    <property type="entry name" value="RIBULOKINASE"/>
    <property type="match status" value="1"/>
</dbReference>
<evidence type="ECO:0000313" key="7">
    <source>
        <dbReference type="Proteomes" id="UP000008227"/>
    </source>
</evidence>
<dbReference type="CDD" id="cd07782">
    <property type="entry name" value="ASKHA_NBD_FGGY_D-RBK"/>
    <property type="match status" value="1"/>
</dbReference>
<dbReference type="eggNOG" id="KOG2517">
    <property type="taxonomic scope" value="Eukaryota"/>
</dbReference>
<dbReference type="InterPro" id="IPR018484">
    <property type="entry name" value="FGGY_N"/>
</dbReference>
<dbReference type="GO" id="GO:0005975">
    <property type="term" value="P:carbohydrate metabolic process"/>
    <property type="evidence" value="ECO:0007669"/>
    <property type="project" value="InterPro"/>
</dbReference>